<evidence type="ECO:0000313" key="3">
    <source>
        <dbReference type="Proteomes" id="UP000824023"/>
    </source>
</evidence>
<dbReference type="Proteomes" id="UP000824023">
    <property type="component" value="Unassembled WGS sequence"/>
</dbReference>
<proteinExistence type="predicted"/>
<feature type="transmembrane region" description="Helical" evidence="1">
    <location>
        <begin position="134"/>
        <end position="154"/>
    </location>
</feature>
<keyword evidence="1" id="KW-1133">Transmembrane helix</keyword>
<dbReference type="AlphaFoldDB" id="A0A9D2CW74"/>
<evidence type="ECO:0000256" key="1">
    <source>
        <dbReference type="SAM" id="Phobius"/>
    </source>
</evidence>
<keyword evidence="1" id="KW-0472">Membrane</keyword>
<protein>
    <recommendedName>
        <fullName evidence="4">SoxR reducing system RseC family protein</fullName>
    </recommendedName>
</protein>
<evidence type="ECO:0000313" key="2">
    <source>
        <dbReference type="EMBL" id="HIZ01970.1"/>
    </source>
</evidence>
<feature type="transmembrane region" description="Helical" evidence="1">
    <location>
        <begin position="107"/>
        <end position="128"/>
    </location>
</feature>
<reference evidence="2" key="2">
    <citation type="submission" date="2021-04" db="EMBL/GenBank/DDBJ databases">
        <authorList>
            <person name="Gilroy R."/>
        </authorList>
    </citation>
    <scope>NUCLEOTIDE SEQUENCE</scope>
    <source>
        <strain evidence="2">ChiHjej12B11-24981</strain>
    </source>
</reference>
<comment type="caution">
    <text evidence="2">The sequence shown here is derived from an EMBL/GenBank/DDBJ whole genome shotgun (WGS) entry which is preliminary data.</text>
</comment>
<dbReference type="EMBL" id="DXCK01000094">
    <property type="protein sequence ID" value="HIZ01970.1"/>
    <property type="molecule type" value="Genomic_DNA"/>
</dbReference>
<accession>A0A9D2CW74</accession>
<name>A0A9D2CW74_9BACE</name>
<evidence type="ECO:0008006" key="4">
    <source>
        <dbReference type="Google" id="ProtNLM"/>
    </source>
</evidence>
<keyword evidence="1" id="KW-0812">Transmembrane</keyword>
<reference evidence="2" key="1">
    <citation type="journal article" date="2021" name="PeerJ">
        <title>Extensive microbial diversity within the chicken gut microbiome revealed by metagenomics and culture.</title>
        <authorList>
            <person name="Gilroy R."/>
            <person name="Ravi A."/>
            <person name="Getino M."/>
            <person name="Pursley I."/>
            <person name="Horton D.L."/>
            <person name="Alikhan N.F."/>
            <person name="Baker D."/>
            <person name="Gharbi K."/>
            <person name="Hall N."/>
            <person name="Watson M."/>
            <person name="Adriaenssens E.M."/>
            <person name="Foster-Nyarko E."/>
            <person name="Jarju S."/>
            <person name="Secka A."/>
            <person name="Antonio M."/>
            <person name="Oren A."/>
            <person name="Chaudhuri R.R."/>
            <person name="La Ragione R."/>
            <person name="Hildebrand F."/>
            <person name="Pallen M.J."/>
        </authorList>
    </citation>
    <scope>NUCLEOTIDE SEQUENCE</scope>
    <source>
        <strain evidence="2">ChiHjej12B11-24981</strain>
    </source>
</reference>
<gene>
    <name evidence="2" type="ORF">H9819_06940</name>
</gene>
<organism evidence="2 3">
    <name type="scientific">Candidatus Bacteroides merdipullorum</name>
    <dbReference type="NCBI Taxonomy" id="2838474"/>
    <lineage>
        <taxon>Bacteria</taxon>
        <taxon>Pseudomonadati</taxon>
        <taxon>Bacteroidota</taxon>
        <taxon>Bacteroidia</taxon>
        <taxon>Bacteroidales</taxon>
        <taxon>Bacteroidaceae</taxon>
        <taxon>Bacteroides</taxon>
    </lineage>
</organism>
<sequence>MYEKCDRQVERLLRRERIDEREVKTFSFMKRYTPVTDKHSERNLYGPGILTLHLNDGTERAFILHTRHHPTAVVHYLMRKGIPMDNEEQVPRKEVPQQPLTFRRPSLLLVWQALLSLAFFCLGFYLAAMQDGAAGLWLSLPCFVLAIYGSYTLLTRYCYVTLDSHAMQVHSMGRKLAFPYENIRKLNIDFAREQQHTHVLEMLEQNHVYHLYYIGCVPRSRLLELTEALRRAGVDATCSLNPEKRHYYDVYHQQ</sequence>